<accession>A0A816LWZ2</accession>
<reference evidence="1" key="1">
    <citation type="submission" date="2021-01" db="EMBL/GenBank/DDBJ databases">
        <authorList>
            <consortium name="Genoscope - CEA"/>
            <person name="William W."/>
        </authorList>
    </citation>
    <scope>NUCLEOTIDE SEQUENCE</scope>
</reference>
<dbReference type="Proteomes" id="UP001295469">
    <property type="component" value="Chromosome C07"/>
</dbReference>
<organism evidence="1">
    <name type="scientific">Brassica napus</name>
    <name type="common">Rape</name>
    <dbReference type="NCBI Taxonomy" id="3708"/>
    <lineage>
        <taxon>Eukaryota</taxon>
        <taxon>Viridiplantae</taxon>
        <taxon>Streptophyta</taxon>
        <taxon>Embryophyta</taxon>
        <taxon>Tracheophyta</taxon>
        <taxon>Spermatophyta</taxon>
        <taxon>Magnoliopsida</taxon>
        <taxon>eudicotyledons</taxon>
        <taxon>Gunneridae</taxon>
        <taxon>Pentapetalae</taxon>
        <taxon>rosids</taxon>
        <taxon>malvids</taxon>
        <taxon>Brassicales</taxon>
        <taxon>Brassicaceae</taxon>
        <taxon>Brassiceae</taxon>
        <taxon>Brassica</taxon>
    </lineage>
</organism>
<proteinExistence type="predicted"/>
<name>A0A816LWZ2_BRANA</name>
<dbReference type="EMBL" id="HG994371">
    <property type="protein sequence ID" value="CAF1946148.1"/>
    <property type="molecule type" value="Genomic_DNA"/>
</dbReference>
<dbReference type="AlphaFoldDB" id="A0A816LWZ2"/>
<protein>
    <submittedName>
        <fullName evidence="1">(rape) hypothetical protein</fullName>
    </submittedName>
</protein>
<gene>
    <name evidence="1" type="ORF">DARMORV10_C07P01990.1</name>
</gene>
<sequence>MAPDPAPTHVGVLSGPLTGRLWPYLRYLNPLGWCLTWRSGHFVYRFGGGSSELFAWLGGGFKRCVTLRTIRALVCYSGDDPRNPGIRGNKENFTFSGLSSIVENTNQF</sequence>
<evidence type="ECO:0000313" key="1">
    <source>
        <dbReference type="EMBL" id="CAF1946148.1"/>
    </source>
</evidence>